<reference evidence="2" key="1">
    <citation type="submission" date="2020-05" db="UniProtKB">
        <authorList>
            <consortium name="EnsemblMetazoa"/>
        </authorList>
    </citation>
    <scope>IDENTIFICATION</scope>
    <source>
        <strain evidence="2">BB02</strain>
    </source>
</reference>
<name>A0A2C9M368_BIOGL</name>
<feature type="region of interest" description="Disordered" evidence="1">
    <location>
        <begin position="89"/>
        <end position="186"/>
    </location>
</feature>
<protein>
    <submittedName>
        <fullName evidence="2">Uncharacterized protein</fullName>
    </submittedName>
</protein>
<dbReference type="AlphaFoldDB" id="A0A2C9M368"/>
<evidence type="ECO:0000313" key="3">
    <source>
        <dbReference type="Proteomes" id="UP000076420"/>
    </source>
</evidence>
<feature type="compositionally biased region" description="Polar residues" evidence="1">
    <location>
        <begin position="125"/>
        <end position="156"/>
    </location>
</feature>
<evidence type="ECO:0000256" key="1">
    <source>
        <dbReference type="SAM" id="MobiDB-lite"/>
    </source>
</evidence>
<organism evidence="2 3">
    <name type="scientific">Biomphalaria glabrata</name>
    <name type="common">Bloodfluke planorb</name>
    <name type="synonym">Freshwater snail</name>
    <dbReference type="NCBI Taxonomy" id="6526"/>
    <lineage>
        <taxon>Eukaryota</taxon>
        <taxon>Metazoa</taxon>
        <taxon>Spiralia</taxon>
        <taxon>Lophotrochozoa</taxon>
        <taxon>Mollusca</taxon>
        <taxon>Gastropoda</taxon>
        <taxon>Heterobranchia</taxon>
        <taxon>Euthyneura</taxon>
        <taxon>Panpulmonata</taxon>
        <taxon>Hygrophila</taxon>
        <taxon>Lymnaeoidea</taxon>
        <taxon>Planorbidae</taxon>
        <taxon>Biomphalaria</taxon>
    </lineage>
</organism>
<feature type="compositionally biased region" description="Polar residues" evidence="1">
    <location>
        <begin position="102"/>
        <end position="112"/>
    </location>
</feature>
<accession>A0A2C9M368</accession>
<dbReference type="KEGG" id="bgt:106062727"/>
<proteinExistence type="predicted"/>
<sequence length="186" mass="20538">MSFTGDNNQVQYNAPFNNFVIVDRDMIPDIMNRAPGNAVVNRCNQPHVAANQDQQATAAGTQINQINQTNDHNQNGQNQLVDRQQINQNGNQQQRSKGVPGHSQNRSATTLTDGRDNRHLAAGHTQDTTPGCNKKQVTQIIQGSKNQTNENIINKGNQEDERGSDQQGLATGQGSQETIQERFTTY</sequence>
<dbReference type="VEuPathDB" id="VectorBase:BGLB037973"/>
<evidence type="ECO:0000313" key="2">
    <source>
        <dbReference type="EnsemblMetazoa" id="BGLB037973-PA"/>
    </source>
</evidence>
<dbReference type="Proteomes" id="UP000076420">
    <property type="component" value="Unassembled WGS sequence"/>
</dbReference>
<gene>
    <name evidence="2" type="primary">106062727</name>
</gene>
<dbReference type="EnsemblMetazoa" id="BGLB037973-RA">
    <property type="protein sequence ID" value="BGLB037973-PA"/>
    <property type="gene ID" value="BGLB037973"/>
</dbReference>
<feature type="compositionally biased region" description="Polar residues" evidence="1">
    <location>
        <begin position="165"/>
        <end position="186"/>
    </location>
</feature>